<evidence type="ECO:0000313" key="3">
    <source>
        <dbReference type="EMBL" id="CAG5082178.1"/>
    </source>
</evidence>
<comment type="caution">
    <text evidence="3">The sequence shown here is derived from an EMBL/GenBank/DDBJ whole genome shotgun (WGS) entry which is preliminary data.</text>
</comment>
<dbReference type="Gene3D" id="3.40.50.1010">
    <property type="entry name" value="5'-nuclease"/>
    <property type="match status" value="1"/>
</dbReference>
<feature type="domain" description="WW" evidence="2">
    <location>
        <begin position="4"/>
        <end position="39"/>
    </location>
</feature>
<protein>
    <submittedName>
        <fullName evidence="3">Similar to SWT1: Transcriptional protein SWT1 (Homo sapiens)</fullName>
    </submittedName>
</protein>
<dbReference type="SUPFAM" id="SSF51045">
    <property type="entry name" value="WW domain"/>
    <property type="match status" value="1"/>
</dbReference>
<dbReference type="InterPro" id="IPR001202">
    <property type="entry name" value="WW_dom"/>
</dbReference>
<dbReference type="PANTHER" id="PTHR16161:SF0">
    <property type="entry name" value="TRANSCRIPTIONAL PROTEIN SWT1"/>
    <property type="match status" value="1"/>
</dbReference>
<evidence type="ECO:0000313" key="4">
    <source>
        <dbReference type="Proteomes" id="UP000786811"/>
    </source>
</evidence>
<dbReference type="PROSITE" id="PS50020">
    <property type="entry name" value="WW_DOMAIN_2"/>
    <property type="match status" value="1"/>
</dbReference>
<dbReference type="InterPro" id="IPR052626">
    <property type="entry name" value="SWT1_Regulator"/>
</dbReference>
<dbReference type="PANTHER" id="PTHR16161">
    <property type="entry name" value="TRANSCRIPTIONAL PROTEIN SWT1"/>
    <property type="match status" value="1"/>
</dbReference>
<evidence type="ECO:0000256" key="1">
    <source>
        <dbReference type="SAM" id="MobiDB-lite"/>
    </source>
</evidence>
<feature type="compositionally biased region" description="Basic and acidic residues" evidence="1">
    <location>
        <begin position="141"/>
        <end position="186"/>
    </location>
</feature>
<dbReference type="CDD" id="cd18727">
    <property type="entry name" value="PIN_Swt1-like"/>
    <property type="match status" value="1"/>
</dbReference>
<dbReference type="SMART" id="SM00670">
    <property type="entry name" value="PINc"/>
    <property type="match status" value="1"/>
</dbReference>
<dbReference type="Pfam" id="PF13638">
    <property type="entry name" value="PIN_4"/>
    <property type="match status" value="1"/>
</dbReference>
<keyword evidence="4" id="KW-1185">Reference proteome</keyword>
<dbReference type="CDD" id="cd00201">
    <property type="entry name" value="WW"/>
    <property type="match status" value="1"/>
</dbReference>
<dbReference type="AlphaFoldDB" id="A0A8J2H7L0"/>
<dbReference type="EMBL" id="CAJNRD030001118">
    <property type="protein sequence ID" value="CAG5082178.1"/>
    <property type="molecule type" value="Genomic_DNA"/>
</dbReference>
<feature type="compositionally biased region" description="Basic and acidic residues" evidence="1">
    <location>
        <begin position="59"/>
        <end position="78"/>
    </location>
</feature>
<dbReference type="InterPro" id="IPR029060">
    <property type="entry name" value="PIN-like_dom_sf"/>
</dbReference>
<feature type="region of interest" description="Disordered" evidence="1">
    <location>
        <begin position="30"/>
        <end position="279"/>
    </location>
</feature>
<name>A0A8J2H7L0_COTCN</name>
<accession>A0A8J2H7L0</accession>
<dbReference type="InterPro" id="IPR036020">
    <property type="entry name" value="WW_dom_sf"/>
</dbReference>
<gene>
    <name evidence="3" type="ORF">HICCMSTLAB_LOCUS3478</name>
</gene>
<proteinExistence type="predicted"/>
<dbReference type="InterPro" id="IPR002716">
    <property type="entry name" value="PIN_dom"/>
</dbReference>
<evidence type="ECO:0000259" key="2">
    <source>
        <dbReference type="PROSITE" id="PS50020"/>
    </source>
</evidence>
<feature type="compositionally biased region" description="Low complexity" evidence="1">
    <location>
        <begin position="235"/>
        <end position="252"/>
    </location>
</feature>
<organism evidence="3 4">
    <name type="scientific">Cotesia congregata</name>
    <name type="common">Parasitoid wasp</name>
    <name type="synonym">Apanteles congregatus</name>
    <dbReference type="NCBI Taxonomy" id="51543"/>
    <lineage>
        <taxon>Eukaryota</taxon>
        <taxon>Metazoa</taxon>
        <taxon>Ecdysozoa</taxon>
        <taxon>Arthropoda</taxon>
        <taxon>Hexapoda</taxon>
        <taxon>Insecta</taxon>
        <taxon>Pterygota</taxon>
        <taxon>Neoptera</taxon>
        <taxon>Endopterygota</taxon>
        <taxon>Hymenoptera</taxon>
        <taxon>Apocrita</taxon>
        <taxon>Ichneumonoidea</taxon>
        <taxon>Braconidae</taxon>
        <taxon>Microgastrinae</taxon>
        <taxon>Cotesia</taxon>
    </lineage>
</organism>
<dbReference type="Gene3D" id="2.20.70.10">
    <property type="match status" value="1"/>
</dbReference>
<sequence length="913" mass="103135">MAKVNLPKDWILVTSTTDPGRNYYFNTATNKSTWVFPDDDSDSQPTQNTRKNSTRKRKKNEEHDYRPHTPEGDPEVNRRPKLVAKRQLSTSEDPGKKKTAKQNADTPQMKALREKMLQRQAKTSAIKKPRPLKSSTLKASPSKDVDKVDKVDKAKVEKTPEKTPEKPRKNFKFDDEEEKSKDEEKVMTPAMKQMKQKMLARKSLSAVADRKKGKSSPKSQSARLSLARTDKSTSDDTVSSSTASTSTSTAQTEVQGLGSPRTRASRSLSCSTTPRRKSVKVAIESKLKQMKTLEAPPGVSAKRILIPDAEKVEDDDLQSNVSNAKIPRIGKLKAAESPEVDAKDPPVVFKNAEDRMKAFCSNLKRQRSLSSSFNDSGCSATKDSGDVFCEEMDWEPSEEEKIVSEIQNVRAQLVIEDDVQMQELNNTGLDLTDGGSGSNGSLRKLYIVVDTNVFLSNMKAVEEARDAIFKFYNRPIIVIPWTVIRELDFIKDDKSHSRPQSLKYKARHAIQFINKHFAAKHPRILGQTFADVLSNRQKFETECPDDEILQTCLQVQSAGHHVVLLSYDKNLCNKAMIHDVISLGKNDPLEKVDYLKESEIKKRFNLADSLKDVEQEETKAELLLAEELFEDLKTTLTSFMSVVVAKEMKNLYGETWERHTIIRPPWTVLTVLKCANKHWIAAVSDSFERRAESILKDLVQIVTGLQYSCQLKDVETMIQRFHDLVGCLKAVKYPNILENVTEAIEGLKQKFRDSLKLIYRNKGDNKQEEESKAALAFGYFETVYLFARDVCGTSASLMGMPFGLAFKKLESLSIEDDIKQLRPEVAGNLNRLMQILSTALDDIDHLHVDHPSVLALHQVLTGFLPELLKSDHQLMPQDVFLCLKYKQEVLKNGLGQLQDLSGYFCRMATFKCL</sequence>
<dbReference type="OrthoDB" id="548295at2759"/>
<reference evidence="3" key="1">
    <citation type="submission" date="2021-04" db="EMBL/GenBank/DDBJ databases">
        <authorList>
            <person name="Chebbi M.A.C M."/>
        </authorList>
    </citation>
    <scope>NUCLEOTIDE SEQUENCE</scope>
</reference>
<dbReference type="GO" id="GO:0005634">
    <property type="term" value="C:nucleus"/>
    <property type="evidence" value="ECO:0007669"/>
    <property type="project" value="TreeGrafter"/>
</dbReference>
<dbReference type="Proteomes" id="UP000786811">
    <property type="component" value="Unassembled WGS sequence"/>
</dbReference>
<dbReference type="SUPFAM" id="SSF88723">
    <property type="entry name" value="PIN domain-like"/>
    <property type="match status" value="1"/>
</dbReference>